<feature type="transmembrane region" description="Helical" evidence="4">
    <location>
        <begin position="332"/>
        <end position="353"/>
    </location>
</feature>
<dbReference type="Gene3D" id="3.50.50.60">
    <property type="entry name" value="FAD/NAD(P)-binding domain"/>
    <property type="match status" value="1"/>
</dbReference>
<dbReference type="PANTHER" id="PTHR11552:SF218">
    <property type="entry name" value="GLUCOSE-METHANOL-CHOLINE OXIDOREDUCTASE N-TERMINAL DOMAIN-CONTAINING PROTEIN"/>
    <property type="match status" value="1"/>
</dbReference>
<dbReference type="Gene3D" id="2.60.120.260">
    <property type="entry name" value="Galactose-binding domain-like"/>
    <property type="match status" value="2"/>
</dbReference>
<dbReference type="CDD" id="cd12087">
    <property type="entry name" value="TM_EGFR-like"/>
    <property type="match status" value="1"/>
</dbReference>
<keyword evidence="4" id="KW-0472">Membrane</keyword>
<accession>A0A8H3HW93</accession>
<proteinExistence type="inferred from homology"/>
<dbReference type="Gene3D" id="3.30.560.10">
    <property type="entry name" value="Glucose Oxidase, domain 3"/>
    <property type="match status" value="1"/>
</dbReference>
<evidence type="ECO:0000313" key="8">
    <source>
        <dbReference type="Proteomes" id="UP000663827"/>
    </source>
</evidence>
<name>A0A8H3HW93_9AGAM</name>
<dbReference type="GO" id="GO:0050660">
    <property type="term" value="F:flavin adenine dinucleotide binding"/>
    <property type="evidence" value="ECO:0007669"/>
    <property type="project" value="InterPro"/>
</dbReference>
<dbReference type="InterPro" id="IPR012132">
    <property type="entry name" value="GMC_OxRdtase"/>
</dbReference>
<evidence type="ECO:0000259" key="6">
    <source>
        <dbReference type="Pfam" id="PF05199"/>
    </source>
</evidence>
<dbReference type="InterPro" id="IPR007867">
    <property type="entry name" value="GMC_OxRtase_C"/>
</dbReference>
<dbReference type="GO" id="GO:0016614">
    <property type="term" value="F:oxidoreductase activity, acting on CH-OH group of donors"/>
    <property type="evidence" value="ECO:0007669"/>
    <property type="project" value="InterPro"/>
</dbReference>
<keyword evidence="4" id="KW-0812">Transmembrane</keyword>
<protein>
    <recommendedName>
        <fullName evidence="6">Glucose-methanol-choline oxidoreductase C-terminal domain-containing protein</fullName>
    </recommendedName>
</protein>
<evidence type="ECO:0000256" key="3">
    <source>
        <dbReference type="SAM" id="MobiDB-lite"/>
    </source>
</evidence>
<feature type="compositionally biased region" description="Polar residues" evidence="3">
    <location>
        <begin position="828"/>
        <end position="840"/>
    </location>
</feature>
<dbReference type="PANTHER" id="PTHR11552">
    <property type="entry name" value="GLUCOSE-METHANOL-CHOLINE GMC OXIDOREDUCTASE"/>
    <property type="match status" value="1"/>
</dbReference>
<feature type="chain" id="PRO_5034369229" description="Glucose-methanol-choline oxidoreductase C-terminal domain-containing protein" evidence="5">
    <location>
        <begin position="30"/>
        <end position="840"/>
    </location>
</feature>
<dbReference type="SUPFAM" id="SSF54373">
    <property type="entry name" value="FAD-linked reductases, C-terminal domain"/>
    <property type="match status" value="1"/>
</dbReference>
<feature type="compositionally biased region" description="Low complexity" evidence="3">
    <location>
        <begin position="647"/>
        <end position="662"/>
    </location>
</feature>
<evidence type="ECO:0000313" key="7">
    <source>
        <dbReference type="EMBL" id="CAE7124264.1"/>
    </source>
</evidence>
<evidence type="ECO:0000256" key="4">
    <source>
        <dbReference type="SAM" id="Phobius"/>
    </source>
</evidence>
<dbReference type="Proteomes" id="UP000663827">
    <property type="component" value="Unassembled WGS sequence"/>
</dbReference>
<feature type="region of interest" description="Disordered" evidence="3">
    <location>
        <begin position="800"/>
        <end position="840"/>
    </location>
</feature>
<keyword evidence="4" id="KW-1133">Transmembrane helix</keyword>
<comment type="caution">
    <text evidence="7">The sequence shown here is derived from an EMBL/GenBank/DDBJ whole genome shotgun (WGS) entry which is preliminary data.</text>
</comment>
<feature type="region of interest" description="Disordered" evidence="3">
    <location>
        <begin position="647"/>
        <end position="671"/>
    </location>
</feature>
<comment type="similarity">
    <text evidence="2">Belongs to the GMC oxidoreductase family.</text>
</comment>
<feature type="domain" description="Glucose-methanol-choline oxidoreductase C-terminal" evidence="6">
    <location>
        <begin position="495"/>
        <end position="627"/>
    </location>
</feature>
<comment type="cofactor">
    <cofactor evidence="1">
        <name>FAD</name>
        <dbReference type="ChEBI" id="CHEBI:57692"/>
    </cofactor>
</comment>
<reference evidence="7" key="1">
    <citation type="submission" date="2021-01" db="EMBL/GenBank/DDBJ databases">
        <authorList>
            <person name="Kaushik A."/>
        </authorList>
    </citation>
    <scope>NUCLEOTIDE SEQUENCE</scope>
    <source>
        <strain evidence="7">AG5</strain>
    </source>
</reference>
<dbReference type="EMBL" id="CAJNJQ010001167">
    <property type="protein sequence ID" value="CAE7124264.1"/>
    <property type="molecule type" value="Genomic_DNA"/>
</dbReference>
<feature type="signal peptide" evidence="5">
    <location>
        <begin position="1"/>
        <end position="29"/>
    </location>
</feature>
<evidence type="ECO:0000256" key="5">
    <source>
        <dbReference type="SAM" id="SignalP"/>
    </source>
</evidence>
<evidence type="ECO:0000256" key="1">
    <source>
        <dbReference type="ARBA" id="ARBA00001974"/>
    </source>
</evidence>
<dbReference type="Pfam" id="PF05199">
    <property type="entry name" value="GMC_oxred_C"/>
    <property type="match status" value="1"/>
</dbReference>
<dbReference type="SUPFAM" id="SSF51905">
    <property type="entry name" value="FAD/NAD(P)-binding domain"/>
    <property type="match status" value="1"/>
</dbReference>
<dbReference type="InterPro" id="IPR036188">
    <property type="entry name" value="FAD/NAD-bd_sf"/>
</dbReference>
<evidence type="ECO:0000256" key="2">
    <source>
        <dbReference type="ARBA" id="ARBA00010790"/>
    </source>
</evidence>
<keyword evidence="5" id="KW-0732">Signal</keyword>
<organism evidence="7 8">
    <name type="scientific">Rhizoctonia solani</name>
    <dbReference type="NCBI Taxonomy" id="456999"/>
    <lineage>
        <taxon>Eukaryota</taxon>
        <taxon>Fungi</taxon>
        <taxon>Dikarya</taxon>
        <taxon>Basidiomycota</taxon>
        <taxon>Agaricomycotina</taxon>
        <taxon>Agaricomycetes</taxon>
        <taxon>Cantharellales</taxon>
        <taxon>Ceratobasidiaceae</taxon>
        <taxon>Rhizoctonia</taxon>
    </lineage>
</organism>
<dbReference type="AlphaFoldDB" id="A0A8H3HW93"/>
<sequence length="840" mass="89889">MVSDTTQRNLIFRLLFFVIILLIPLVGRAQLVNRTVDDAYIHNPSQPNGTQSHLDGIQYHPAWSHDNSNSNQFNSTYSTSTKASSNLAYFFRGDAIYYYGETGGSDHGPVKVYLDGDTGGEIIYTNTSTPSIQYQQLLWNKTNLGSGDHQIIVSHQGQADQVVGLDYFIIESTSATGFTPSQAGPAASDIPPGAIIVDDNNLQHFSYNGWEDFISEDSNSLFYNHTLHRTTVPGTYFTFNFTGTAAWYITDMYKTHAVVSVTLDGQFNKIANSFSDGQLSQRIIWEAKGLEYGKHTVVVKHEDNRGSFATVDYFMYLPGESSQKPKSSTGPIAGGVVGGIAFIALCIAAYMLIRRRRATKSRSHLNSDVNNAYNQPPLLLNPGTGHGSAQLATPQPACNWGYATTPYFLQEAGISSAGGPNRRLKESPAPNVIGPLSPATISTGDLTTMLKGITEQFNIQLDMLKNGVGQLEIIMTMLAGQGNAGIQVAQQHAWSRGELKITSASVFDYPTLNPNYLSNGWDVDIMNAGVKFVRRVGSTAPMSSYLKTEGATTSGATTDTAINTFVANAIATGYHPIGTCSMLPLDMGGVVDTTLRVYGTSNVRVIDASVMPIHVTAHTMAPAYAIAEYGADIVKMAYWPVPPSASSTSGSAGATGTGTPSGNQNDAESGGLTSNQRSIVIGVTIGAAAAAALIALLFFIRRRGQKANAQENAYPEVYATDQRRSDLPMQTLSQSDLGAPIVPFKAAGKSDYRMSASTMDTTQLHAATPMHEQQHLSYDTPQSPGYAYGSGAYNPYADVSNPGTPYTGPAPGLAASHAHEYEPVSGRASPNSGPTTGPRV</sequence>
<feature type="transmembrane region" description="Helical" evidence="4">
    <location>
        <begin position="679"/>
        <end position="700"/>
    </location>
</feature>
<gene>
    <name evidence="7" type="ORF">RDB_LOCUS58411</name>
</gene>